<evidence type="ECO:0000313" key="2">
    <source>
        <dbReference type="Proteomes" id="UP000006038"/>
    </source>
</evidence>
<evidence type="ECO:0000313" key="1">
    <source>
        <dbReference type="EnsemblPlants" id="OB03G20750.1"/>
    </source>
</evidence>
<proteinExistence type="predicted"/>
<keyword evidence="2" id="KW-1185">Reference proteome</keyword>
<name>J3LLZ9_ORYBR</name>
<dbReference type="HOGENOM" id="CLU_1680620_0_0_1"/>
<accession>J3LLZ9</accession>
<reference evidence="1" key="2">
    <citation type="submission" date="2013-04" db="UniProtKB">
        <authorList>
            <consortium name="EnsemblPlants"/>
        </authorList>
    </citation>
    <scope>IDENTIFICATION</scope>
</reference>
<protein>
    <submittedName>
        <fullName evidence="1">Uncharacterized protein</fullName>
    </submittedName>
</protein>
<dbReference type="Gramene" id="OB03G20750.1">
    <property type="protein sequence ID" value="OB03G20750.1"/>
    <property type="gene ID" value="OB03G20750"/>
</dbReference>
<dbReference type="EnsemblPlants" id="OB03G20750.1">
    <property type="protein sequence ID" value="OB03G20750.1"/>
    <property type="gene ID" value="OB03G20750"/>
</dbReference>
<dbReference type="AlphaFoldDB" id="J3LLZ9"/>
<sequence>MSVLLRVRPTPTYLPIETASFSEDDTLPGFDLDNETRAAGFLSGLKRVHTLKYFLFSVSGLKMTAPVGKNSSACQPRVKNFKNGEIALGSQVAATLATAGSPLPPPTQSLCRLGVKNFKNGEIALGSQVAATLATAGSPLPPPTQSLCRLGFGCDAA</sequence>
<reference evidence="1" key="1">
    <citation type="journal article" date="2013" name="Nat. Commun.">
        <title>Whole-genome sequencing of Oryza brachyantha reveals mechanisms underlying Oryza genome evolution.</title>
        <authorList>
            <person name="Chen J."/>
            <person name="Huang Q."/>
            <person name="Gao D."/>
            <person name="Wang J."/>
            <person name="Lang Y."/>
            <person name="Liu T."/>
            <person name="Li B."/>
            <person name="Bai Z."/>
            <person name="Luis Goicoechea J."/>
            <person name="Liang C."/>
            <person name="Chen C."/>
            <person name="Zhang W."/>
            <person name="Sun S."/>
            <person name="Liao Y."/>
            <person name="Zhang X."/>
            <person name="Yang L."/>
            <person name="Song C."/>
            <person name="Wang M."/>
            <person name="Shi J."/>
            <person name="Liu G."/>
            <person name="Liu J."/>
            <person name="Zhou H."/>
            <person name="Zhou W."/>
            <person name="Yu Q."/>
            <person name="An N."/>
            <person name="Chen Y."/>
            <person name="Cai Q."/>
            <person name="Wang B."/>
            <person name="Liu B."/>
            <person name="Min J."/>
            <person name="Huang Y."/>
            <person name="Wu H."/>
            <person name="Li Z."/>
            <person name="Zhang Y."/>
            <person name="Yin Y."/>
            <person name="Song W."/>
            <person name="Jiang J."/>
            <person name="Jackson S.A."/>
            <person name="Wing R.A."/>
            <person name="Wang J."/>
            <person name="Chen M."/>
        </authorList>
    </citation>
    <scope>NUCLEOTIDE SEQUENCE [LARGE SCALE GENOMIC DNA]</scope>
    <source>
        <strain evidence="1">cv. IRGC 101232</strain>
    </source>
</reference>
<dbReference type="Proteomes" id="UP000006038">
    <property type="component" value="Chromosome 3"/>
</dbReference>
<organism evidence="1">
    <name type="scientific">Oryza brachyantha</name>
    <name type="common">malo sina</name>
    <dbReference type="NCBI Taxonomy" id="4533"/>
    <lineage>
        <taxon>Eukaryota</taxon>
        <taxon>Viridiplantae</taxon>
        <taxon>Streptophyta</taxon>
        <taxon>Embryophyta</taxon>
        <taxon>Tracheophyta</taxon>
        <taxon>Spermatophyta</taxon>
        <taxon>Magnoliopsida</taxon>
        <taxon>Liliopsida</taxon>
        <taxon>Poales</taxon>
        <taxon>Poaceae</taxon>
        <taxon>BOP clade</taxon>
        <taxon>Oryzoideae</taxon>
        <taxon>Oryzeae</taxon>
        <taxon>Oryzinae</taxon>
        <taxon>Oryza</taxon>
    </lineage>
</organism>